<dbReference type="Proteomes" id="UP000244911">
    <property type="component" value="Unassembled WGS sequence"/>
</dbReference>
<feature type="domain" description="EamA" evidence="6">
    <location>
        <begin position="13"/>
        <end position="145"/>
    </location>
</feature>
<evidence type="ECO:0000313" key="8">
    <source>
        <dbReference type="Proteomes" id="UP000244911"/>
    </source>
</evidence>
<organism evidence="7 8">
    <name type="scientific">Aliiroseovarius pelagivivens</name>
    <dbReference type="NCBI Taxonomy" id="1639690"/>
    <lineage>
        <taxon>Bacteria</taxon>
        <taxon>Pseudomonadati</taxon>
        <taxon>Pseudomonadota</taxon>
        <taxon>Alphaproteobacteria</taxon>
        <taxon>Rhodobacterales</taxon>
        <taxon>Paracoccaceae</taxon>
        <taxon>Aliiroseovarius</taxon>
    </lineage>
</organism>
<dbReference type="Pfam" id="PF00892">
    <property type="entry name" value="EamA"/>
    <property type="match status" value="2"/>
</dbReference>
<keyword evidence="2 5" id="KW-0812">Transmembrane</keyword>
<feature type="domain" description="EamA" evidence="6">
    <location>
        <begin position="159"/>
        <end position="291"/>
    </location>
</feature>
<evidence type="ECO:0000256" key="5">
    <source>
        <dbReference type="SAM" id="Phobius"/>
    </source>
</evidence>
<comment type="subcellular location">
    <subcellularLocation>
        <location evidence="1">Membrane</location>
        <topology evidence="1">Multi-pass membrane protein</topology>
    </subcellularLocation>
</comment>
<keyword evidence="3 5" id="KW-1133">Transmembrane helix</keyword>
<keyword evidence="8" id="KW-1185">Reference proteome</keyword>
<evidence type="ECO:0000256" key="3">
    <source>
        <dbReference type="ARBA" id="ARBA00022989"/>
    </source>
</evidence>
<feature type="transmembrane region" description="Helical" evidence="5">
    <location>
        <begin position="12"/>
        <end position="30"/>
    </location>
</feature>
<dbReference type="InterPro" id="IPR050638">
    <property type="entry name" value="AA-Vitamin_Transporters"/>
</dbReference>
<dbReference type="InterPro" id="IPR037185">
    <property type="entry name" value="EmrE-like"/>
</dbReference>
<dbReference type="AlphaFoldDB" id="A0A2R8AHS1"/>
<dbReference type="SUPFAM" id="SSF103481">
    <property type="entry name" value="Multidrug resistance efflux transporter EmrE"/>
    <property type="match status" value="2"/>
</dbReference>
<feature type="transmembrane region" description="Helical" evidence="5">
    <location>
        <begin position="134"/>
        <end position="153"/>
    </location>
</feature>
<evidence type="ECO:0000256" key="2">
    <source>
        <dbReference type="ARBA" id="ARBA00022692"/>
    </source>
</evidence>
<keyword evidence="4 5" id="KW-0472">Membrane</keyword>
<evidence type="ECO:0000313" key="7">
    <source>
        <dbReference type="EMBL" id="SPF75586.1"/>
    </source>
</evidence>
<feature type="transmembrane region" description="Helical" evidence="5">
    <location>
        <begin position="42"/>
        <end position="60"/>
    </location>
</feature>
<feature type="transmembrane region" description="Helical" evidence="5">
    <location>
        <begin position="72"/>
        <end position="92"/>
    </location>
</feature>
<feature type="transmembrane region" description="Helical" evidence="5">
    <location>
        <begin position="251"/>
        <end position="271"/>
    </location>
</feature>
<feature type="transmembrane region" description="Helical" evidence="5">
    <location>
        <begin position="277"/>
        <end position="297"/>
    </location>
</feature>
<dbReference type="InterPro" id="IPR000620">
    <property type="entry name" value="EamA_dom"/>
</dbReference>
<dbReference type="OrthoDB" id="9810556at2"/>
<feature type="transmembrane region" description="Helical" evidence="5">
    <location>
        <begin position="220"/>
        <end position="244"/>
    </location>
</feature>
<evidence type="ECO:0000259" key="6">
    <source>
        <dbReference type="Pfam" id="PF00892"/>
    </source>
</evidence>
<dbReference type="RefSeq" id="WP_108855670.1">
    <property type="nucleotide sequence ID" value="NZ_OMOI01000001.1"/>
</dbReference>
<dbReference type="PANTHER" id="PTHR32322">
    <property type="entry name" value="INNER MEMBRANE TRANSPORTER"/>
    <property type="match status" value="1"/>
</dbReference>
<proteinExistence type="predicted"/>
<evidence type="ECO:0000256" key="1">
    <source>
        <dbReference type="ARBA" id="ARBA00004141"/>
    </source>
</evidence>
<dbReference type="PANTHER" id="PTHR32322:SF9">
    <property type="entry name" value="AMINO-ACID METABOLITE EFFLUX PUMP-RELATED"/>
    <property type="match status" value="1"/>
</dbReference>
<sequence>MTQPSLQMDRTAWIMLIALAAVWGGSFFFAEVALGEVPPLTITLHRVFWTIPILAVIVAMKRIPVPRNPRIWLGYLGMGALNNAIPFSLIFWGQTQIESGLASILNGTTAMFGAVVAGVLLADEPLTARKIGGAVLGLIGVGVIMGPEAVSGFNPANLAQLAIMGAALSYAFASVWGRVMLAGQPPLMNALGMVTASALIMAPVVWIVDGPPALSLTATTWGALLSLAALSTGLAYVLYFAILVRAGAANLMLVTLLIPPFAITLGALFLGERMAPEAWIGFAIIAVGFAVNDGRVFGRLRR</sequence>
<dbReference type="EMBL" id="OMOI01000001">
    <property type="protein sequence ID" value="SPF75586.1"/>
    <property type="molecule type" value="Genomic_DNA"/>
</dbReference>
<feature type="transmembrane region" description="Helical" evidence="5">
    <location>
        <begin position="104"/>
        <end position="122"/>
    </location>
</feature>
<feature type="transmembrane region" description="Helical" evidence="5">
    <location>
        <begin position="159"/>
        <end position="177"/>
    </location>
</feature>
<gene>
    <name evidence="7" type="primary">eamA_1</name>
    <name evidence="7" type="ORF">ALP8811_00579</name>
</gene>
<accession>A0A2R8AHS1</accession>
<name>A0A2R8AHS1_9RHOB</name>
<reference evidence="7 8" key="1">
    <citation type="submission" date="2018-03" db="EMBL/GenBank/DDBJ databases">
        <authorList>
            <person name="Keele B.F."/>
        </authorList>
    </citation>
    <scope>NUCLEOTIDE SEQUENCE [LARGE SCALE GENOMIC DNA]</scope>
    <source>
        <strain evidence="7 8">CECT 8811</strain>
    </source>
</reference>
<protein>
    <submittedName>
        <fullName evidence="7">Putative amino-acid metabolite efflux pump</fullName>
    </submittedName>
</protein>
<feature type="transmembrane region" description="Helical" evidence="5">
    <location>
        <begin position="189"/>
        <end position="208"/>
    </location>
</feature>
<evidence type="ECO:0000256" key="4">
    <source>
        <dbReference type="ARBA" id="ARBA00023136"/>
    </source>
</evidence>
<dbReference type="GO" id="GO:0016020">
    <property type="term" value="C:membrane"/>
    <property type="evidence" value="ECO:0007669"/>
    <property type="project" value="UniProtKB-SubCell"/>
</dbReference>